<evidence type="ECO:0000313" key="2">
    <source>
        <dbReference type="EMBL" id="KAG1817264.1"/>
    </source>
</evidence>
<protein>
    <submittedName>
        <fullName evidence="2">Uncharacterized protein</fullName>
    </submittedName>
</protein>
<organism evidence="2 3">
    <name type="scientific">Suillus subaureus</name>
    <dbReference type="NCBI Taxonomy" id="48587"/>
    <lineage>
        <taxon>Eukaryota</taxon>
        <taxon>Fungi</taxon>
        <taxon>Dikarya</taxon>
        <taxon>Basidiomycota</taxon>
        <taxon>Agaricomycotina</taxon>
        <taxon>Agaricomycetes</taxon>
        <taxon>Agaricomycetidae</taxon>
        <taxon>Boletales</taxon>
        <taxon>Suillineae</taxon>
        <taxon>Suillaceae</taxon>
        <taxon>Suillus</taxon>
    </lineage>
</organism>
<dbReference type="Proteomes" id="UP000807769">
    <property type="component" value="Unassembled WGS sequence"/>
</dbReference>
<feature type="compositionally biased region" description="Acidic residues" evidence="1">
    <location>
        <begin position="136"/>
        <end position="155"/>
    </location>
</feature>
<dbReference type="GeneID" id="64634108"/>
<dbReference type="EMBL" id="JABBWG010000014">
    <property type="protein sequence ID" value="KAG1817264.1"/>
    <property type="molecule type" value="Genomic_DNA"/>
</dbReference>
<dbReference type="OrthoDB" id="5584477at2759"/>
<gene>
    <name evidence="2" type="ORF">BJ212DRAFT_1480494</name>
</gene>
<feature type="region of interest" description="Disordered" evidence="1">
    <location>
        <begin position="119"/>
        <end position="162"/>
    </location>
</feature>
<reference evidence="2" key="1">
    <citation type="journal article" date="2020" name="New Phytol.">
        <title>Comparative genomics reveals dynamic genome evolution in host specialist ectomycorrhizal fungi.</title>
        <authorList>
            <person name="Lofgren L.A."/>
            <person name="Nguyen N.H."/>
            <person name="Vilgalys R."/>
            <person name="Ruytinx J."/>
            <person name="Liao H.L."/>
            <person name="Branco S."/>
            <person name="Kuo A."/>
            <person name="LaButti K."/>
            <person name="Lipzen A."/>
            <person name="Andreopoulos W."/>
            <person name="Pangilinan J."/>
            <person name="Riley R."/>
            <person name="Hundley H."/>
            <person name="Na H."/>
            <person name="Barry K."/>
            <person name="Grigoriev I.V."/>
            <person name="Stajich J.E."/>
            <person name="Kennedy P.G."/>
        </authorList>
    </citation>
    <scope>NUCLEOTIDE SEQUENCE</scope>
    <source>
        <strain evidence="2">MN1</strain>
    </source>
</reference>
<dbReference type="AlphaFoldDB" id="A0A9P7EBW3"/>
<name>A0A9P7EBW3_9AGAM</name>
<comment type="caution">
    <text evidence="2">The sequence shown here is derived from an EMBL/GenBank/DDBJ whole genome shotgun (WGS) entry which is preliminary data.</text>
</comment>
<dbReference type="RefSeq" id="XP_041193683.1">
    <property type="nucleotide sequence ID" value="XM_041340092.1"/>
</dbReference>
<evidence type="ECO:0000313" key="3">
    <source>
        <dbReference type="Proteomes" id="UP000807769"/>
    </source>
</evidence>
<evidence type="ECO:0000256" key="1">
    <source>
        <dbReference type="SAM" id="MobiDB-lite"/>
    </source>
</evidence>
<proteinExistence type="predicted"/>
<accession>A0A9P7EBW3</accession>
<keyword evidence="3" id="KW-1185">Reference proteome</keyword>
<sequence length="162" mass="18173">MPRASAQPQSVDYGMKLSSLMSAPKINDVPTMDALTERELDGLILQEPDGHLSYVLSLIFKTFSATIPLANSLTVPLNTKTPLYLHNFRKKQNSTNKGKTKSVSLYDTVNHCWNWALPTHEQHASKSPDKSRQDLREDEEDDEEGKEQDSEEEGNDGGVKEK</sequence>
<feature type="compositionally biased region" description="Basic and acidic residues" evidence="1">
    <location>
        <begin position="120"/>
        <end position="135"/>
    </location>
</feature>